<dbReference type="Proteomes" id="UP000681722">
    <property type="component" value="Unassembled WGS sequence"/>
</dbReference>
<name>A0A813R754_9BILA</name>
<dbReference type="EMBL" id="CAJNOK010000045">
    <property type="protein sequence ID" value="CAF0725006.1"/>
    <property type="molecule type" value="Genomic_DNA"/>
</dbReference>
<gene>
    <name evidence="3" type="ORF">GPM918_LOCUS2205</name>
    <name evidence="2" type="ORF">OVA965_LOCUS358</name>
    <name evidence="5" type="ORF">SRO942_LOCUS2205</name>
    <name evidence="4" type="ORF">TMI583_LOCUS358</name>
</gene>
<sequence length="437" mass="49174">MKKTLPKKSKHRSILNKSQNSANEKQTGRTTSAEPVSYLKTEIQLGCGTAHLDQSNCLRTKLNLKSEKQLKRDLLRVTDQRPSLLGSQTLHPPRLFPTNRKIGNESLNRTLGDRHRSSSSLSNINVNSTAVDRVGPWPDQTIDRLYNNELLRPLKNFRNRQNLRLFSPKYYAAIGEQQNKFKFYSNTKSYIDEYRKRKGYVLGSSTPSTSLLPSSRQTPKIADNKSDAGGDDNDDQLSNVPDRKTEDNGTFFSIETISNGKLDQFNLNNVQTLSSNDLLSSSSTIKNRSLLRSEPLFTLPSIPIKQTHAKEQTFSSSSVVMRNGHLRPMVTNHQPMALSTLSTPRYSSIDHVEKAYAIAADGKKFKNTNAKLFVIESRPISSTNMQDNPELRHNEQRPLKGGVFYKLSHQSQHVANILSTKTANSDIADYAVLALHF</sequence>
<evidence type="ECO:0000313" key="2">
    <source>
        <dbReference type="EMBL" id="CAF0725006.1"/>
    </source>
</evidence>
<evidence type="ECO:0000313" key="4">
    <source>
        <dbReference type="EMBL" id="CAF3498115.1"/>
    </source>
</evidence>
<feature type="region of interest" description="Disordered" evidence="1">
    <location>
        <begin position="1"/>
        <end position="35"/>
    </location>
</feature>
<feature type="region of interest" description="Disordered" evidence="1">
    <location>
        <begin position="205"/>
        <end position="247"/>
    </location>
</feature>
<proteinExistence type="predicted"/>
<dbReference type="EMBL" id="CAJOBC010000236">
    <property type="protein sequence ID" value="CAF3558766.1"/>
    <property type="molecule type" value="Genomic_DNA"/>
</dbReference>
<dbReference type="Proteomes" id="UP000682733">
    <property type="component" value="Unassembled WGS sequence"/>
</dbReference>
<dbReference type="Proteomes" id="UP000677228">
    <property type="component" value="Unassembled WGS sequence"/>
</dbReference>
<comment type="caution">
    <text evidence="3">The sequence shown here is derived from an EMBL/GenBank/DDBJ whole genome shotgun (WGS) entry which is preliminary data.</text>
</comment>
<feature type="compositionally biased region" description="Basic residues" evidence="1">
    <location>
        <begin position="1"/>
        <end position="14"/>
    </location>
</feature>
<feature type="compositionally biased region" description="Low complexity" evidence="1">
    <location>
        <begin position="205"/>
        <end position="215"/>
    </location>
</feature>
<evidence type="ECO:0000256" key="1">
    <source>
        <dbReference type="SAM" id="MobiDB-lite"/>
    </source>
</evidence>
<feature type="compositionally biased region" description="Polar residues" evidence="1">
    <location>
        <begin position="15"/>
        <end position="34"/>
    </location>
</feature>
<protein>
    <submittedName>
        <fullName evidence="3">Uncharacterized protein</fullName>
    </submittedName>
</protein>
<dbReference type="OrthoDB" id="10022176at2759"/>
<evidence type="ECO:0000313" key="3">
    <source>
        <dbReference type="EMBL" id="CAF0776206.1"/>
    </source>
</evidence>
<dbReference type="Proteomes" id="UP000663829">
    <property type="component" value="Unassembled WGS sequence"/>
</dbReference>
<organism evidence="3 6">
    <name type="scientific">Didymodactylos carnosus</name>
    <dbReference type="NCBI Taxonomy" id="1234261"/>
    <lineage>
        <taxon>Eukaryota</taxon>
        <taxon>Metazoa</taxon>
        <taxon>Spiralia</taxon>
        <taxon>Gnathifera</taxon>
        <taxon>Rotifera</taxon>
        <taxon>Eurotatoria</taxon>
        <taxon>Bdelloidea</taxon>
        <taxon>Philodinida</taxon>
        <taxon>Philodinidae</taxon>
        <taxon>Didymodactylos</taxon>
    </lineage>
</organism>
<evidence type="ECO:0000313" key="6">
    <source>
        <dbReference type="Proteomes" id="UP000663829"/>
    </source>
</evidence>
<keyword evidence="6" id="KW-1185">Reference proteome</keyword>
<reference evidence="3" key="1">
    <citation type="submission" date="2021-02" db="EMBL/GenBank/DDBJ databases">
        <authorList>
            <person name="Nowell W R."/>
        </authorList>
    </citation>
    <scope>NUCLEOTIDE SEQUENCE</scope>
</reference>
<dbReference type="AlphaFoldDB" id="A0A813R754"/>
<accession>A0A813R754</accession>
<dbReference type="EMBL" id="CAJOBA010000045">
    <property type="protein sequence ID" value="CAF3498115.1"/>
    <property type="molecule type" value="Genomic_DNA"/>
</dbReference>
<dbReference type="EMBL" id="CAJNOQ010000236">
    <property type="protein sequence ID" value="CAF0776206.1"/>
    <property type="molecule type" value="Genomic_DNA"/>
</dbReference>
<evidence type="ECO:0000313" key="5">
    <source>
        <dbReference type="EMBL" id="CAF3558766.1"/>
    </source>
</evidence>